<dbReference type="RefSeq" id="WP_013073957.1">
    <property type="nucleotide sequence ID" value="NZ_CAJXAW010000143.1"/>
</dbReference>
<feature type="transmembrane region" description="Helical" evidence="9">
    <location>
        <begin position="479"/>
        <end position="497"/>
    </location>
</feature>
<organism evidence="11 12">
    <name type="scientific">Zunongwangia profunda</name>
    <dbReference type="NCBI Taxonomy" id="398743"/>
    <lineage>
        <taxon>Bacteria</taxon>
        <taxon>Pseudomonadati</taxon>
        <taxon>Bacteroidota</taxon>
        <taxon>Flavobacteriia</taxon>
        <taxon>Flavobacteriales</taxon>
        <taxon>Flavobacteriaceae</taxon>
        <taxon>Zunongwangia</taxon>
    </lineage>
</organism>
<keyword evidence="9" id="KW-0472">Membrane</keyword>
<feature type="transmembrane region" description="Helical" evidence="9">
    <location>
        <begin position="399"/>
        <end position="420"/>
    </location>
</feature>
<comment type="similarity">
    <text evidence="3">Belongs to the peptidase M28 family.</text>
</comment>
<dbReference type="PANTHER" id="PTHR12147:SF58">
    <property type="entry name" value="VACUOLAR MEMBRANE PROTEASE"/>
    <property type="match status" value="1"/>
</dbReference>
<dbReference type="AlphaFoldDB" id="A0A3D5J531"/>
<dbReference type="Proteomes" id="UP000264330">
    <property type="component" value="Unassembled WGS sequence"/>
</dbReference>
<evidence type="ECO:0000256" key="4">
    <source>
        <dbReference type="ARBA" id="ARBA00017435"/>
    </source>
</evidence>
<feature type="domain" description="Peptidase M28" evidence="10">
    <location>
        <begin position="100"/>
        <end position="291"/>
    </location>
</feature>
<dbReference type="EMBL" id="DPMF01000367">
    <property type="protein sequence ID" value="HCV82542.1"/>
    <property type="molecule type" value="Genomic_DNA"/>
</dbReference>
<accession>A0A3D5J531</accession>
<evidence type="ECO:0000256" key="1">
    <source>
        <dbReference type="ARBA" id="ARBA00003273"/>
    </source>
</evidence>
<evidence type="ECO:0000313" key="11">
    <source>
        <dbReference type="EMBL" id="HCV82542.1"/>
    </source>
</evidence>
<dbReference type="OMA" id="DHFDYHT"/>
<dbReference type="PANTHER" id="PTHR12147">
    <property type="entry name" value="METALLOPEPTIDASE M28 FAMILY MEMBER"/>
    <property type="match status" value="1"/>
</dbReference>
<evidence type="ECO:0000256" key="6">
    <source>
        <dbReference type="ARBA" id="ARBA00022989"/>
    </source>
</evidence>
<reference evidence="11 12" key="1">
    <citation type="journal article" date="2018" name="Nat. Biotechnol.">
        <title>A standardized bacterial taxonomy based on genome phylogeny substantially revises the tree of life.</title>
        <authorList>
            <person name="Parks D.H."/>
            <person name="Chuvochina M."/>
            <person name="Waite D.W."/>
            <person name="Rinke C."/>
            <person name="Skarshewski A."/>
            <person name="Chaumeil P.A."/>
            <person name="Hugenholtz P."/>
        </authorList>
    </citation>
    <scope>NUCLEOTIDE SEQUENCE [LARGE SCALE GENOMIC DNA]</scope>
    <source>
        <strain evidence="11">UBA9359</strain>
    </source>
</reference>
<evidence type="ECO:0000256" key="9">
    <source>
        <dbReference type="SAM" id="Phobius"/>
    </source>
</evidence>
<evidence type="ECO:0000256" key="2">
    <source>
        <dbReference type="ARBA" id="ARBA00004128"/>
    </source>
</evidence>
<proteinExistence type="inferred from homology"/>
<dbReference type="GO" id="GO:0006508">
    <property type="term" value="P:proteolysis"/>
    <property type="evidence" value="ECO:0007669"/>
    <property type="project" value="InterPro"/>
</dbReference>
<feature type="transmembrane region" description="Helical" evidence="9">
    <location>
        <begin position="432"/>
        <end position="449"/>
    </location>
</feature>
<dbReference type="Gene3D" id="3.40.630.10">
    <property type="entry name" value="Zn peptidases"/>
    <property type="match status" value="1"/>
</dbReference>
<feature type="transmembrane region" description="Helical" evidence="9">
    <location>
        <begin position="509"/>
        <end position="530"/>
    </location>
</feature>
<keyword evidence="5" id="KW-0926">Vacuole</keyword>
<feature type="transmembrane region" description="Helical" evidence="9">
    <location>
        <begin position="455"/>
        <end position="472"/>
    </location>
</feature>
<comment type="subcellular location">
    <subcellularLocation>
        <location evidence="2">Vacuole membrane</location>
        <topology evidence="2">Multi-pass membrane protein</topology>
    </subcellularLocation>
</comment>
<evidence type="ECO:0000256" key="3">
    <source>
        <dbReference type="ARBA" id="ARBA00010918"/>
    </source>
</evidence>
<feature type="transmembrane region" description="Helical" evidence="9">
    <location>
        <begin position="361"/>
        <end position="387"/>
    </location>
</feature>
<name>A0A3D5J531_9FLAO</name>
<evidence type="ECO:0000256" key="5">
    <source>
        <dbReference type="ARBA" id="ARBA00022554"/>
    </source>
</evidence>
<protein>
    <recommendedName>
        <fullName evidence="4">Vacuolar membrane protease</fullName>
    </recommendedName>
    <alternativeName>
        <fullName evidence="8">FXNA-related family protease 1</fullName>
    </alternativeName>
</protein>
<keyword evidence="7" id="KW-0325">Glycoprotein</keyword>
<dbReference type="Pfam" id="PF04389">
    <property type="entry name" value="Peptidase_M28"/>
    <property type="match status" value="1"/>
</dbReference>
<sequence length="771" mass="87671">MSKNLQALIALLLISFYCWLSYYSLKPSGIPEEISENEFSVGKAFQHVEKIGDSPHYLGSAAHSSVRNYIVNELQKLGLEVQTQEDFVLNDAAILSRPQNILTRIKGSGNGDALVLMTHYDSQPHSSHGASDAGSGVATILEGLRAFIAEGNPPKNDLIVLFTDAEEIGLMGAELFVRQPSWAKDARLALNFEARGSGGSSFMLLETNAGNAKLIKAFKEAHVPYPTTNSLAYSVYKLLPNDTDLTVLRESGNINGFNFAFIGDHFDYHTANDIPENLDLETLAHQGDYLMPLLHYFQDADLNLLNSDNDLLYFNLPFGQFVTYPFGWIMPMLILAFILFFTVVGYGIFKKKLSVKAIFKGFVPYFLSLIIGGLLVFGLWKFCLYIYPEYSEMLHGFTYNGYSYITAAVLLSLTVAFFVYHKFYNEDKTASQFVASLFLWILICALLAVGLKGAAYFIIPAYFGFIQLLLMMHKKQPNIILNTILSLPALFILFPFIQMFPVALGLKMLFLAGILSILLFTLFLPVFGYFAKKDLLAVLLFLGFNAFMFYAHFTSEFTAERPKPNSLVYLYDADEDKANWYSYDEMPDEWTRKYFGEDPVILTNAETKFSSKYNSGFTWRSDAPKIDIKSPEIILQKIDSSNNEFQYSLKIAPNRDAKRIEIYTENITDFNDFKVNGLQAENVKLGEESFNMFTRRWKNRLLSYYISSKDTLRMNFSLDKTKSAEFILYESSYDLLENKELDVSRRSETMIPKPFILNDAVIYKKRIMLNQ</sequence>
<feature type="transmembrane region" description="Helical" evidence="9">
    <location>
        <begin position="535"/>
        <end position="553"/>
    </location>
</feature>
<evidence type="ECO:0000259" key="10">
    <source>
        <dbReference type="Pfam" id="PF04389"/>
    </source>
</evidence>
<dbReference type="SUPFAM" id="SSF53187">
    <property type="entry name" value="Zn-dependent exopeptidases"/>
    <property type="match status" value="1"/>
</dbReference>
<evidence type="ECO:0000256" key="7">
    <source>
        <dbReference type="ARBA" id="ARBA00023180"/>
    </source>
</evidence>
<evidence type="ECO:0000256" key="8">
    <source>
        <dbReference type="ARBA" id="ARBA00031512"/>
    </source>
</evidence>
<evidence type="ECO:0000313" key="12">
    <source>
        <dbReference type="Proteomes" id="UP000264330"/>
    </source>
</evidence>
<dbReference type="GO" id="GO:0005774">
    <property type="term" value="C:vacuolar membrane"/>
    <property type="evidence" value="ECO:0007669"/>
    <property type="project" value="UniProtKB-SubCell"/>
</dbReference>
<keyword evidence="6 9" id="KW-1133">Transmembrane helix</keyword>
<keyword evidence="9" id="KW-0812">Transmembrane</keyword>
<dbReference type="InterPro" id="IPR045175">
    <property type="entry name" value="M28_fam"/>
</dbReference>
<dbReference type="GO" id="GO:0008235">
    <property type="term" value="F:metalloexopeptidase activity"/>
    <property type="evidence" value="ECO:0007669"/>
    <property type="project" value="InterPro"/>
</dbReference>
<comment type="caution">
    <text evidence="11">The sequence shown here is derived from an EMBL/GenBank/DDBJ whole genome shotgun (WGS) entry which is preliminary data.</text>
</comment>
<gene>
    <name evidence="11" type="ORF">DGQ38_15995</name>
</gene>
<dbReference type="InterPro" id="IPR007484">
    <property type="entry name" value="Peptidase_M28"/>
</dbReference>
<comment type="function">
    <text evidence="1">May be involved in vacuolar sorting and osmoregulation.</text>
</comment>
<feature type="transmembrane region" description="Helical" evidence="9">
    <location>
        <begin position="326"/>
        <end position="349"/>
    </location>
</feature>